<dbReference type="InterPro" id="IPR000300">
    <property type="entry name" value="IPPc"/>
</dbReference>
<evidence type="ECO:0000259" key="2">
    <source>
        <dbReference type="SMART" id="SM00128"/>
    </source>
</evidence>
<keyword evidence="1" id="KW-0472">Membrane</keyword>
<keyword evidence="1" id="KW-1133">Transmembrane helix</keyword>
<dbReference type="STRING" id="993615.L2GL69"/>
<organism evidence="3 4">
    <name type="scientific">Vittaforma corneae (strain ATCC 50505)</name>
    <name type="common">Microsporidian parasite</name>
    <name type="synonym">Nosema corneum</name>
    <dbReference type="NCBI Taxonomy" id="993615"/>
    <lineage>
        <taxon>Eukaryota</taxon>
        <taxon>Fungi</taxon>
        <taxon>Fungi incertae sedis</taxon>
        <taxon>Microsporidia</taxon>
        <taxon>Nosematidae</taxon>
        <taxon>Vittaforma</taxon>
    </lineage>
</organism>
<dbReference type="SUPFAM" id="SSF56219">
    <property type="entry name" value="DNase I-like"/>
    <property type="match status" value="1"/>
</dbReference>
<sequence length="278" mass="32315">MKICTLTWNTHGGAVIPEIETHADLFIVALQECYDTPRIKCHFRYVKMCSMFGLKTLVASNDEVKTQFFRVGQGAFSFVNKGFIATKVNEQILHINAHLAPHEYNNDERLRQLEEIVKFVGSEIQTVILAGDLNFRCCPHDQADGFKRRYPQFREEKIHFKPTYKYRQNSYDLSRTPSYCDRVMVASAFRVSFDEYSSLDKITLSDHKPVICRFKVTNDRVVQQVFSGSSSSLIARRMLTAMYVLLIEERRKLLLLTVLILFIIKIALKIYKKFQNAF</sequence>
<dbReference type="Proteomes" id="UP000011082">
    <property type="component" value="Unassembled WGS sequence"/>
</dbReference>
<feature type="domain" description="Inositol polyphosphate-related phosphatase" evidence="2">
    <location>
        <begin position="1"/>
        <end position="222"/>
    </location>
</feature>
<dbReference type="GO" id="GO:0046856">
    <property type="term" value="P:phosphatidylinositol dephosphorylation"/>
    <property type="evidence" value="ECO:0007669"/>
    <property type="project" value="InterPro"/>
</dbReference>
<keyword evidence="4" id="KW-1185">Reference proteome</keyword>
<feature type="transmembrane region" description="Helical" evidence="1">
    <location>
        <begin position="253"/>
        <end position="271"/>
    </location>
</feature>
<evidence type="ECO:0000256" key="1">
    <source>
        <dbReference type="SAM" id="Phobius"/>
    </source>
</evidence>
<dbReference type="GO" id="GO:0004439">
    <property type="term" value="F:phosphatidylinositol-4,5-bisphosphate 5-phosphatase activity"/>
    <property type="evidence" value="ECO:0007669"/>
    <property type="project" value="TreeGrafter"/>
</dbReference>
<dbReference type="OMA" id="SLIEYNC"/>
<dbReference type="VEuPathDB" id="MicrosporidiaDB:VICG_01630"/>
<dbReference type="GeneID" id="19882340"/>
<evidence type="ECO:0000313" key="3">
    <source>
        <dbReference type="EMBL" id="ELA41389.1"/>
    </source>
</evidence>
<dbReference type="Pfam" id="PF22669">
    <property type="entry name" value="Exo_endo_phos2"/>
    <property type="match status" value="2"/>
</dbReference>
<accession>L2GL69</accession>
<dbReference type="Gene3D" id="3.60.10.10">
    <property type="entry name" value="Endonuclease/exonuclease/phosphatase"/>
    <property type="match status" value="2"/>
</dbReference>
<proteinExistence type="predicted"/>
<dbReference type="HOGENOM" id="CLU_011711_5_5_1"/>
<gene>
    <name evidence="3" type="ORF">VICG_01630</name>
</gene>
<dbReference type="InParanoid" id="L2GL69"/>
<dbReference type="InterPro" id="IPR036691">
    <property type="entry name" value="Endo/exonu/phosph_ase_sf"/>
</dbReference>
<name>L2GL69_VITCO</name>
<evidence type="ECO:0000313" key="4">
    <source>
        <dbReference type="Proteomes" id="UP000011082"/>
    </source>
</evidence>
<dbReference type="InterPro" id="IPR046985">
    <property type="entry name" value="IP5"/>
</dbReference>
<dbReference type="SMART" id="SM00128">
    <property type="entry name" value="IPPc"/>
    <property type="match status" value="1"/>
</dbReference>
<reference evidence="4" key="1">
    <citation type="submission" date="2011-05" db="EMBL/GenBank/DDBJ databases">
        <title>The genome sequence of Vittaforma corneae strain ATCC 50505.</title>
        <authorList>
            <consortium name="The Broad Institute Genome Sequencing Platform"/>
            <person name="Cuomo C."/>
            <person name="Didier E."/>
            <person name="Bowers L."/>
            <person name="Young S.K."/>
            <person name="Zeng Q."/>
            <person name="Gargeya S."/>
            <person name="Fitzgerald M."/>
            <person name="Haas B."/>
            <person name="Abouelleil A."/>
            <person name="Alvarado L."/>
            <person name="Arachchi H.M."/>
            <person name="Berlin A."/>
            <person name="Chapman S.B."/>
            <person name="Gearin G."/>
            <person name="Goldberg J."/>
            <person name="Griggs A."/>
            <person name="Gujja S."/>
            <person name="Hansen M."/>
            <person name="Heiman D."/>
            <person name="Howarth C."/>
            <person name="Larimer J."/>
            <person name="Lui A."/>
            <person name="MacDonald P.J.P."/>
            <person name="McCowen C."/>
            <person name="Montmayeur A."/>
            <person name="Murphy C."/>
            <person name="Neiman D."/>
            <person name="Pearson M."/>
            <person name="Priest M."/>
            <person name="Roberts A."/>
            <person name="Saif S."/>
            <person name="Shea T."/>
            <person name="Sisk P."/>
            <person name="Stolte C."/>
            <person name="Sykes S."/>
            <person name="Wortman J."/>
            <person name="Nusbaum C."/>
            <person name="Birren B."/>
        </authorList>
    </citation>
    <scope>NUCLEOTIDE SEQUENCE [LARGE SCALE GENOMIC DNA]</scope>
    <source>
        <strain evidence="4">ATCC 50505</strain>
    </source>
</reference>
<keyword evidence="1" id="KW-0812">Transmembrane</keyword>
<dbReference type="AlphaFoldDB" id="L2GL69"/>
<dbReference type="OrthoDB" id="2190565at2759"/>
<dbReference type="RefSeq" id="XP_007605075.1">
    <property type="nucleotide sequence ID" value="XM_007605013.1"/>
</dbReference>
<dbReference type="PANTHER" id="PTHR11200">
    <property type="entry name" value="INOSITOL 5-PHOSPHATASE"/>
    <property type="match status" value="1"/>
</dbReference>
<protein>
    <recommendedName>
        <fullName evidence="2">Inositol polyphosphate-related phosphatase domain-containing protein</fullName>
    </recommendedName>
</protein>
<dbReference type="EMBL" id="JH370145">
    <property type="protein sequence ID" value="ELA41389.1"/>
    <property type="molecule type" value="Genomic_DNA"/>
</dbReference>